<dbReference type="AlphaFoldDB" id="A0AA40GHJ9"/>
<keyword evidence="2" id="KW-0472">Membrane</keyword>
<evidence type="ECO:0000313" key="3">
    <source>
        <dbReference type="EMBL" id="KAK1137941.1"/>
    </source>
</evidence>
<name>A0AA40GHJ9_9HYME</name>
<reference evidence="3" key="1">
    <citation type="submission" date="2021-10" db="EMBL/GenBank/DDBJ databases">
        <title>Melipona bicolor Genome sequencing and assembly.</title>
        <authorList>
            <person name="Araujo N.S."/>
            <person name="Arias M.C."/>
        </authorList>
    </citation>
    <scope>NUCLEOTIDE SEQUENCE</scope>
    <source>
        <strain evidence="3">USP_2M_L1-L4_2017</strain>
        <tissue evidence="3">Whole body</tissue>
    </source>
</reference>
<evidence type="ECO:0000256" key="1">
    <source>
        <dbReference type="SAM" id="MobiDB-lite"/>
    </source>
</evidence>
<comment type="caution">
    <text evidence="3">The sequence shown here is derived from an EMBL/GenBank/DDBJ whole genome shotgun (WGS) entry which is preliminary data.</text>
</comment>
<evidence type="ECO:0000313" key="4">
    <source>
        <dbReference type="Proteomes" id="UP001177670"/>
    </source>
</evidence>
<evidence type="ECO:0000256" key="2">
    <source>
        <dbReference type="SAM" id="Phobius"/>
    </source>
</evidence>
<organism evidence="3 4">
    <name type="scientific">Melipona bicolor</name>
    <dbReference type="NCBI Taxonomy" id="60889"/>
    <lineage>
        <taxon>Eukaryota</taxon>
        <taxon>Metazoa</taxon>
        <taxon>Ecdysozoa</taxon>
        <taxon>Arthropoda</taxon>
        <taxon>Hexapoda</taxon>
        <taxon>Insecta</taxon>
        <taxon>Pterygota</taxon>
        <taxon>Neoptera</taxon>
        <taxon>Endopterygota</taxon>
        <taxon>Hymenoptera</taxon>
        <taxon>Apocrita</taxon>
        <taxon>Aculeata</taxon>
        <taxon>Apoidea</taxon>
        <taxon>Anthophila</taxon>
        <taxon>Apidae</taxon>
        <taxon>Melipona</taxon>
    </lineage>
</organism>
<proteinExistence type="predicted"/>
<dbReference type="Proteomes" id="UP001177670">
    <property type="component" value="Unassembled WGS sequence"/>
</dbReference>
<protein>
    <submittedName>
        <fullName evidence="3">Uncharacterized protein</fullName>
    </submittedName>
</protein>
<keyword evidence="2" id="KW-0812">Transmembrane</keyword>
<keyword evidence="2" id="KW-1133">Transmembrane helix</keyword>
<keyword evidence="4" id="KW-1185">Reference proteome</keyword>
<feature type="compositionally biased region" description="Basic and acidic residues" evidence="1">
    <location>
        <begin position="14"/>
        <end position="24"/>
    </location>
</feature>
<feature type="transmembrane region" description="Helical" evidence="2">
    <location>
        <begin position="77"/>
        <end position="94"/>
    </location>
</feature>
<dbReference type="EMBL" id="JAHYIQ010000001">
    <property type="protein sequence ID" value="KAK1137941.1"/>
    <property type="molecule type" value="Genomic_DNA"/>
</dbReference>
<gene>
    <name evidence="3" type="ORF">K0M31_002433</name>
</gene>
<accession>A0AA40GHJ9</accession>
<sequence>MVLRQPSSHGYRAANEHASDNLEIEEHQSQCPYGHWTRLESPLPRETSAFMTADQNWTVPEGSNSKYNVRGGLEENWILMALLAIGAGVSLHLLNEVKRGYLFVFV</sequence>
<feature type="region of interest" description="Disordered" evidence="1">
    <location>
        <begin position="1"/>
        <end position="24"/>
    </location>
</feature>